<protein>
    <submittedName>
        <fullName evidence="3">Uncharacterized protein</fullName>
    </submittedName>
</protein>
<organism evidence="3 4">
    <name type="scientific">Oryza sativa subsp. japonica</name>
    <name type="common">Rice</name>
    <dbReference type="NCBI Taxonomy" id="39947"/>
    <lineage>
        <taxon>Eukaryota</taxon>
        <taxon>Viridiplantae</taxon>
        <taxon>Streptophyta</taxon>
        <taxon>Embryophyta</taxon>
        <taxon>Tracheophyta</taxon>
        <taxon>Spermatophyta</taxon>
        <taxon>Magnoliopsida</taxon>
        <taxon>Liliopsida</taxon>
        <taxon>Poales</taxon>
        <taxon>Poaceae</taxon>
        <taxon>BOP clade</taxon>
        <taxon>Oryzoideae</taxon>
        <taxon>Oryzeae</taxon>
        <taxon>Oryzinae</taxon>
        <taxon>Oryza</taxon>
        <taxon>Oryza sativa</taxon>
    </lineage>
</organism>
<proteinExistence type="predicted"/>
<evidence type="ECO:0000256" key="1">
    <source>
        <dbReference type="SAM" id="MobiDB-lite"/>
    </source>
</evidence>
<gene>
    <name evidence="3" type="ORF">OSJNBb0094P23.36</name>
    <name evidence="2" type="ORF">P0556A11.7</name>
</gene>
<name>Q6Z1I9_ORYSJ</name>
<evidence type="ECO:0000313" key="2">
    <source>
        <dbReference type="EMBL" id="BAD03214.1"/>
    </source>
</evidence>
<reference evidence="2" key="1">
    <citation type="submission" date="2001-12" db="EMBL/GenBank/DDBJ databases">
        <title>Oryza sativa nipponbare(GA3) genomic DNA, chromosome 8, PAC clone:P0556A11.</title>
        <authorList>
            <person name="Sasaki T."/>
            <person name="Matsumoto T."/>
            <person name="Yamamoto K."/>
        </authorList>
    </citation>
    <scope>NUCLEOTIDE SEQUENCE</scope>
</reference>
<dbReference type="AlphaFoldDB" id="Q6Z1I9"/>
<reference evidence="4" key="4">
    <citation type="journal article" date="2008" name="Nucleic Acids Res.">
        <title>The rice annotation project database (RAP-DB): 2008 update.</title>
        <authorList>
            <consortium name="The rice annotation project (RAP)"/>
        </authorList>
    </citation>
    <scope>GENOME REANNOTATION</scope>
    <source>
        <strain evidence="4">cv. Nipponbare</strain>
    </source>
</reference>
<evidence type="ECO:0000313" key="3">
    <source>
        <dbReference type="EMBL" id="BAD03583.1"/>
    </source>
</evidence>
<feature type="region of interest" description="Disordered" evidence="1">
    <location>
        <begin position="50"/>
        <end position="79"/>
    </location>
</feature>
<evidence type="ECO:0000313" key="4">
    <source>
        <dbReference type="Proteomes" id="UP000000763"/>
    </source>
</evidence>
<accession>Q6Z1I9</accession>
<dbReference type="EMBL" id="AP004589">
    <property type="protein sequence ID" value="BAD03214.1"/>
    <property type="molecule type" value="Genomic_DNA"/>
</dbReference>
<dbReference type="Proteomes" id="UP000000763">
    <property type="component" value="Chromosome 8"/>
</dbReference>
<sequence>MAPTSTTTPERKKRTVAEALQDNTWIDNIRYNLTTVLVAEFFKDNLGRHSDKARHPSAMATELAPDGNPGGLERNSRVFGNLETPPHRIIDKVTDEIWLWCAGGAKGIQCLTANNYGSANDSV</sequence>
<reference evidence="3" key="2">
    <citation type="submission" date="2002-06" db="EMBL/GenBank/DDBJ databases">
        <title>Oryza sativa nipponbare(GA3) genomic DNA, chromosome 8, BAC clone:OSJNBb0094P23.</title>
        <authorList>
            <person name="Sasaki T."/>
            <person name="Matsumoto T."/>
            <person name="Katayose Y."/>
        </authorList>
    </citation>
    <scope>NUCLEOTIDE SEQUENCE</scope>
</reference>
<reference evidence="4" key="3">
    <citation type="journal article" date="2005" name="Nature">
        <title>The map-based sequence of the rice genome.</title>
        <authorList>
            <consortium name="International rice genome sequencing project (IRGSP)"/>
            <person name="Matsumoto T."/>
            <person name="Wu J."/>
            <person name="Kanamori H."/>
            <person name="Katayose Y."/>
            <person name="Fujisawa M."/>
            <person name="Namiki N."/>
            <person name="Mizuno H."/>
            <person name="Yamamoto K."/>
            <person name="Antonio B.A."/>
            <person name="Baba T."/>
            <person name="Sakata K."/>
            <person name="Nagamura Y."/>
            <person name="Aoki H."/>
            <person name="Arikawa K."/>
            <person name="Arita K."/>
            <person name="Bito T."/>
            <person name="Chiden Y."/>
            <person name="Fujitsuka N."/>
            <person name="Fukunaka R."/>
            <person name="Hamada M."/>
            <person name="Harada C."/>
            <person name="Hayashi A."/>
            <person name="Hijishita S."/>
            <person name="Honda M."/>
            <person name="Hosokawa S."/>
            <person name="Ichikawa Y."/>
            <person name="Idonuma A."/>
            <person name="Iijima M."/>
            <person name="Ikeda M."/>
            <person name="Ikeno M."/>
            <person name="Ito K."/>
            <person name="Ito S."/>
            <person name="Ito T."/>
            <person name="Ito Y."/>
            <person name="Ito Y."/>
            <person name="Iwabuchi A."/>
            <person name="Kamiya K."/>
            <person name="Karasawa W."/>
            <person name="Kurita K."/>
            <person name="Katagiri S."/>
            <person name="Kikuta A."/>
            <person name="Kobayashi H."/>
            <person name="Kobayashi N."/>
            <person name="Machita K."/>
            <person name="Maehara T."/>
            <person name="Masukawa M."/>
            <person name="Mizubayashi T."/>
            <person name="Mukai Y."/>
            <person name="Nagasaki H."/>
            <person name="Nagata Y."/>
            <person name="Naito S."/>
            <person name="Nakashima M."/>
            <person name="Nakama Y."/>
            <person name="Nakamichi Y."/>
            <person name="Nakamura M."/>
            <person name="Meguro A."/>
            <person name="Negishi M."/>
            <person name="Ohta I."/>
            <person name="Ohta T."/>
            <person name="Okamoto M."/>
            <person name="Ono N."/>
            <person name="Saji S."/>
            <person name="Sakaguchi M."/>
            <person name="Sakai K."/>
            <person name="Shibata M."/>
            <person name="Shimokawa T."/>
            <person name="Song J."/>
            <person name="Takazaki Y."/>
            <person name="Terasawa K."/>
            <person name="Tsugane M."/>
            <person name="Tsuji K."/>
            <person name="Ueda S."/>
            <person name="Waki K."/>
            <person name="Yamagata H."/>
            <person name="Yamamoto M."/>
            <person name="Yamamoto S."/>
            <person name="Yamane H."/>
            <person name="Yoshiki S."/>
            <person name="Yoshihara R."/>
            <person name="Yukawa K."/>
            <person name="Zhong H."/>
            <person name="Yano M."/>
            <person name="Yuan Q."/>
            <person name="Ouyang S."/>
            <person name="Liu J."/>
            <person name="Jones K.M."/>
            <person name="Gansberger K."/>
            <person name="Moffat K."/>
            <person name="Hill J."/>
            <person name="Bera J."/>
            <person name="Fadrosh D."/>
            <person name="Jin S."/>
            <person name="Johri S."/>
            <person name="Kim M."/>
            <person name="Overton L."/>
            <person name="Reardon M."/>
            <person name="Tsitrin T."/>
            <person name="Vuong H."/>
            <person name="Weaver B."/>
            <person name="Ciecko A."/>
            <person name="Tallon L."/>
            <person name="Jackson J."/>
            <person name="Pai G."/>
            <person name="Aken S.V."/>
            <person name="Utterback T."/>
            <person name="Reidmuller S."/>
            <person name="Feldblyum T."/>
            <person name="Hsiao J."/>
            <person name="Zismann V."/>
            <person name="Iobst S."/>
            <person name="de Vazeille A.R."/>
            <person name="Buell C.R."/>
            <person name="Ying K."/>
            <person name="Li Y."/>
            <person name="Lu T."/>
            <person name="Huang Y."/>
            <person name="Zhao Q."/>
            <person name="Feng Q."/>
            <person name="Zhang L."/>
            <person name="Zhu J."/>
            <person name="Weng Q."/>
            <person name="Mu J."/>
            <person name="Lu Y."/>
            <person name="Fan D."/>
            <person name="Liu Y."/>
            <person name="Guan J."/>
            <person name="Zhang Y."/>
            <person name="Yu S."/>
            <person name="Liu X."/>
            <person name="Zhang Y."/>
            <person name="Hong G."/>
            <person name="Han B."/>
            <person name="Choisne N."/>
            <person name="Demange N."/>
            <person name="Orjeda G."/>
            <person name="Samain S."/>
            <person name="Cattolico L."/>
            <person name="Pelletier E."/>
            <person name="Couloux A."/>
            <person name="Segurens B."/>
            <person name="Wincker P."/>
            <person name="D'Hont A."/>
            <person name="Scarpelli C."/>
            <person name="Weissenbach J."/>
            <person name="Salanoubat M."/>
            <person name="Quetier F."/>
            <person name="Yu Y."/>
            <person name="Kim H.R."/>
            <person name="Rambo T."/>
            <person name="Currie J."/>
            <person name="Collura K."/>
            <person name="Luo M."/>
            <person name="Yang T."/>
            <person name="Ammiraju J.S.S."/>
            <person name="Engler F."/>
            <person name="Soderlund C."/>
            <person name="Wing R.A."/>
            <person name="Palmer L.E."/>
            <person name="de la Bastide M."/>
            <person name="Spiegel L."/>
            <person name="Nascimento L."/>
            <person name="Zutavern T."/>
            <person name="O'Shaughnessy A."/>
            <person name="Dike S."/>
            <person name="Dedhia N."/>
            <person name="Preston R."/>
            <person name="Balija V."/>
            <person name="McCombie W.R."/>
            <person name="Chow T."/>
            <person name="Chen H."/>
            <person name="Chung M."/>
            <person name="Chen C."/>
            <person name="Shaw J."/>
            <person name="Wu H."/>
            <person name="Hsiao K."/>
            <person name="Chao Y."/>
            <person name="Chu M."/>
            <person name="Cheng C."/>
            <person name="Hour A."/>
            <person name="Lee P."/>
            <person name="Lin S."/>
            <person name="Lin Y."/>
            <person name="Liou J."/>
            <person name="Liu S."/>
            <person name="Hsing Y."/>
            <person name="Raghuvanshi S."/>
            <person name="Mohanty A."/>
            <person name="Bharti A.K."/>
            <person name="Gaur A."/>
            <person name="Gupta V."/>
            <person name="Kumar D."/>
            <person name="Ravi V."/>
            <person name="Vij S."/>
            <person name="Kapur A."/>
            <person name="Khurana P."/>
            <person name="Khurana P."/>
            <person name="Khurana J.P."/>
            <person name="Tyagi A.K."/>
            <person name="Gaikwad K."/>
            <person name="Singh A."/>
            <person name="Dalal V."/>
            <person name="Srivastava S."/>
            <person name="Dixit A."/>
            <person name="Pal A.K."/>
            <person name="Ghazi I.A."/>
            <person name="Yadav M."/>
            <person name="Pandit A."/>
            <person name="Bhargava A."/>
            <person name="Sureshbabu K."/>
            <person name="Batra K."/>
            <person name="Sharma T.R."/>
            <person name="Mohapatra T."/>
            <person name="Singh N.K."/>
            <person name="Messing J."/>
            <person name="Nelson A.B."/>
            <person name="Fuks G."/>
            <person name="Kavchok S."/>
            <person name="Keizer G."/>
            <person name="Linton E."/>
            <person name="Llaca V."/>
            <person name="Song R."/>
            <person name="Tanyolac B."/>
            <person name="Young S."/>
            <person name="Ho-Il K."/>
            <person name="Hahn J.H."/>
            <person name="Sangsakoo G."/>
            <person name="Vanavichit A."/>
            <person name="de Mattos Luiz.A.T."/>
            <person name="Zimmer P.D."/>
            <person name="Malone G."/>
            <person name="Dellagostin O."/>
            <person name="de Oliveira A.C."/>
            <person name="Bevan M."/>
            <person name="Bancroft I."/>
            <person name="Minx P."/>
            <person name="Cordum H."/>
            <person name="Wilson R."/>
            <person name="Cheng Z."/>
            <person name="Jin W."/>
            <person name="Jiang J."/>
            <person name="Leong S.A."/>
            <person name="Iwama H."/>
            <person name="Gojobori T."/>
            <person name="Itoh T."/>
            <person name="Niimura Y."/>
            <person name="Fujii Y."/>
            <person name="Habara T."/>
            <person name="Sakai H."/>
            <person name="Sato Y."/>
            <person name="Wilson G."/>
            <person name="Kumar K."/>
            <person name="McCouch S."/>
            <person name="Juretic N."/>
            <person name="Hoen D."/>
            <person name="Wright S."/>
            <person name="Bruskiewich R."/>
            <person name="Bureau T."/>
            <person name="Miyao A."/>
            <person name="Hirochika H."/>
            <person name="Nishikawa T."/>
            <person name="Kadowaki K."/>
            <person name="Sugiura M."/>
            <person name="Burr B."/>
            <person name="Sasaki T."/>
        </authorList>
    </citation>
    <scope>NUCLEOTIDE SEQUENCE [LARGE SCALE GENOMIC DNA]</scope>
    <source>
        <strain evidence="4">cv. Nipponbare</strain>
    </source>
</reference>
<dbReference type="EMBL" id="AP005416">
    <property type="protein sequence ID" value="BAD03583.1"/>
    <property type="molecule type" value="Genomic_DNA"/>
</dbReference>